<keyword evidence="2" id="KW-1185">Reference proteome</keyword>
<evidence type="ECO:0000313" key="1">
    <source>
        <dbReference type="EMBL" id="MBB3858967.1"/>
    </source>
</evidence>
<sequence length="91" mass="9963">MLALLSTLVFAAAATFALGAGFVTFRGRRGQIAGLIADYRSLQRDREFLIHVTSHEPVAPRAFAAPQLRRTARRLVTRTEAAQVVRSRAVA</sequence>
<reference evidence="1 2" key="1">
    <citation type="submission" date="2020-08" db="EMBL/GenBank/DDBJ databases">
        <title>Genomic Encyclopedia of Type Strains, Phase IV (KMG-IV): sequencing the most valuable type-strain genomes for metagenomic binning, comparative biology and taxonomic classification.</title>
        <authorList>
            <person name="Goeker M."/>
        </authorList>
    </citation>
    <scope>NUCLEOTIDE SEQUENCE [LARGE SCALE GENOMIC DNA]</scope>
    <source>
        <strain evidence="1 2">DSM 14552</strain>
    </source>
</reference>
<name>A0A7W5ZVM4_9SPHN</name>
<dbReference type="EMBL" id="JACICY010000001">
    <property type="protein sequence ID" value="MBB3858967.1"/>
    <property type="molecule type" value="Genomic_DNA"/>
</dbReference>
<accession>A0A7W5ZVM4</accession>
<dbReference type="RefSeq" id="WP_183611166.1">
    <property type="nucleotide sequence ID" value="NZ_JACICY010000001.1"/>
</dbReference>
<dbReference type="Proteomes" id="UP000562395">
    <property type="component" value="Unassembled WGS sequence"/>
</dbReference>
<comment type="caution">
    <text evidence="1">The sequence shown here is derived from an EMBL/GenBank/DDBJ whole genome shotgun (WGS) entry which is preliminary data.</text>
</comment>
<evidence type="ECO:0000313" key="2">
    <source>
        <dbReference type="Proteomes" id="UP000562395"/>
    </source>
</evidence>
<dbReference type="AlphaFoldDB" id="A0A7W5ZVM4"/>
<protein>
    <submittedName>
        <fullName evidence="1">Uncharacterized protein</fullName>
    </submittedName>
</protein>
<gene>
    <name evidence="1" type="ORF">GGQ88_000207</name>
</gene>
<organism evidence="1 2">
    <name type="scientific">Novosphingobium hassiacum</name>
    <dbReference type="NCBI Taxonomy" id="173676"/>
    <lineage>
        <taxon>Bacteria</taxon>
        <taxon>Pseudomonadati</taxon>
        <taxon>Pseudomonadota</taxon>
        <taxon>Alphaproteobacteria</taxon>
        <taxon>Sphingomonadales</taxon>
        <taxon>Sphingomonadaceae</taxon>
        <taxon>Novosphingobium</taxon>
    </lineage>
</organism>
<proteinExistence type="predicted"/>